<proteinExistence type="predicted"/>
<comment type="caution">
    <text evidence="3">The sequence shown here is derived from an EMBL/GenBank/DDBJ whole genome shotgun (WGS) entry which is preliminary data.</text>
</comment>
<dbReference type="InterPro" id="IPR002110">
    <property type="entry name" value="Ankyrin_rpt"/>
</dbReference>
<dbReference type="InterPro" id="IPR036770">
    <property type="entry name" value="Ankyrin_rpt-contain_sf"/>
</dbReference>
<protein>
    <submittedName>
        <fullName evidence="3">Uncharacterized protein</fullName>
    </submittedName>
</protein>
<dbReference type="Gene3D" id="1.25.40.10">
    <property type="entry name" value="Tetratricopeptide repeat domain"/>
    <property type="match status" value="1"/>
</dbReference>
<gene>
    <name evidence="3" type="ORF">MKW98_015061</name>
</gene>
<dbReference type="AlphaFoldDB" id="A0AAD4X983"/>
<dbReference type="SUPFAM" id="SSF48452">
    <property type="entry name" value="TPR-like"/>
    <property type="match status" value="1"/>
</dbReference>
<dbReference type="SUPFAM" id="SSF48403">
    <property type="entry name" value="Ankyrin repeat"/>
    <property type="match status" value="1"/>
</dbReference>
<sequence length="205" mass="23034">MGETQIIKLLVEAGADPNVTDIHGLKPIEVVAVKDNRQGVEILFPVTSPIPSHVDWSIDGIMKHVKSKKFATKRFCKAKEIFLEAKCRGTSAFQRKEYMRAVYWYSEALKVKPGDAAVLSNRSLCYVYLYNGDLAFQDATLCMLARPDWPKAYYRAGVALKLLNRLNDAANAFFDGLKLDPGNKELEDAFREVSLHKLKAINVPL</sequence>
<dbReference type="SMART" id="SM00028">
    <property type="entry name" value="TPR"/>
    <property type="match status" value="3"/>
</dbReference>
<dbReference type="Gene3D" id="1.25.40.20">
    <property type="entry name" value="Ankyrin repeat-containing domain"/>
    <property type="match status" value="1"/>
</dbReference>
<keyword evidence="2" id="KW-0802">TPR repeat</keyword>
<dbReference type="PANTHER" id="PTHR46224:SF67">
    <property type="entry name" value="HSP70-HSP90 ORGANIZING PROTEIN 3-LIKE"/>
    <property type="match status" value="1"/>
</dbReference>
<name>A0AAD4X983_9MAGN</name>
<dbReference type="InterPro" id="IPR011990">
    <property type="entry name" value="TPR-like_helical_dom_sf"/>
</dbReference>
<dbReference type="InterPro" id="IPR019734">
    <property type="entry name" value="TPR_rpt"/>
</dbReference>
<dbReference type="PANTHER" id="PTHR46224">
    <property type="entry name" value="ANKYRIN REPEAT FAMILY PROTEIN"/>
    <property type="match status" value="1"/>
</dbReference>
<dbReference type="EMBL" id="JAJJMB010013076">
    <property type="protein sequence ID" value="KAI3871161.1"/>
    <property type="molecule type" value="Genomic_DNA"/>
</dbReference>
<evidence type="ECO:0000256" key="2">
    <source>
        <dbReference type="PROSITE-ProRule" id="PRU00339"/>
    </source>
</evidence>
<organism evidence="3 4">
    <name type="scientific">Papaver atlanticum</name>
    <dbReference type="NCBI Taxonomy" id="357466"/>
    <lineage>
        <taxon>Eukaryota</taxon>
        <taxon>Viridiplantae</taxon>
        <taxon>Streptophyta</taxon>
        <taxon>Embryophyta</taxon>
        <taxon>Tracheophyta</taxon>
        <taxon>Spermatophyta</taxon>
        <taxon>Magnoliopsida</taxon>
        <taxon>Ranunculales</taxon>
        <taxon>Papaveraceae</taxon>
        <taxon>Papaveroideae</taxon>
        <taxon>Papaver</taxon>
    </lineage>
</organism>
<evidence type="ECO:0000313" key="4">
    <source>
        <dbReference type="Proteomes" id="UP001202328"/>
    </source>
</evidence>
<dbReference type="Proteomes" id="UP001202328">
    <property type="component" value="Unassembled WGS sequence"/>
</dbReference>
<evidence type="ECO:0000313" key="3">
    <source>
        <dbReference type="EMBL" id="KAI3871161.1"/>
    </source>
</evidence>
<keyword evidence="4" id="KW-1185">Reference proteome</keyword>
<dbReference type="InterPro" id="IPR051616">
    <property type="entry name" value="Cul2-RING_E3_ligase_SR"/>
</dbReference>
<feature type="repeat" description="ANK" evidence="1">
    <location>
        <begin position="1"/>
        <end position="22"/>
    </location>
</feature>
<dbReference type="PROSITE" id="PS50005">
    <property type="entry name" value="TPR"/>
    <property type="match status" value="1"/>
</dbReference>
<evidence type="ECO:0000256" key="1">
    <source>
        <dbReference type="PROSITE-ProRule" id="PRU00023"/>
    </source>
</evidence>
<feature type="repeat" description="TPR" evidence="2">
    <location>
        <begin position="150"/>
        <end position="183"/>
    </location>
</feature>
<keyword evidence="1" id="KW-0040">ANK repeat</keyword>
<dbReference type="PROSITE" id="PS50088">
    <property type="entry name" value="ANK_REPEAT"/>
    <property type="match status" value="1"/>
</dbReference>
<reference evidence="3" key="1">
    <citation type="submission" date="2022-04" db="EMBL/GenBank/DDBJ databases">
        <title>A functionally conserved STORR gene fusion in Papaver species that diverged 16.8 million years ago.</title>
        <authorList>
            <person name="Catania T."/>
        </authorList>
    </citation>
    <scope>NUCLEOTIDE SEQUENCE</scope>
    <source>
        <strain evidence="3">S-188037</strain>
    </source>
</reference>
<accession>A0AAD4X983</accession>